<feature type="non-terminal residue" evidence="2">
    <location>
        <position position="1"/>
    </location>
</feature>
<dbReference type="AlphaFoldDB" id="A0A383B079"/>
<dbReference type="InterPro" id="IPR047785">
    <property type="entry name" value="tRNA_MNMC2"/>
</dbReference>
<dbReference type="PANTHER" id="PTHR39963:SF1">
    <property type="entry name" value="MNMC-LIKE METHYLTRANSFERASE DOMAIN-CONTAINING PROTEIN"/>
    <property type="match status" value="1"/>
</dbReference>
<dbReference type="InterPro" id="IPR029063">
    <property type="entry name" value="SAM-dependent_MTases_sf"/>
</dbReference>
<dbReference type="GO" id="GO:0016645">
    <property type="term" value="F:oxidoreductase activity, acting on the CH-NH group of donors"/>
    <property type="evidence" value="ECO:0007669"/>
    <property type="project" value="InterPro"/>
</dbReference>
<gene>
    <name evidence="2" type="ORF">METZ01_LOCUS466138</name>
</gene>
<dbReference type="Pfam" id="PF05430">
    <property type="entry name" value="Methyltransf_30"/>
    <property type="match status" value="1"/>
</dbReference>
<organism evidence="2">
    <name type="scientific">marine metagenome</name>
    <dbReference type="NCBI Taxonomy" id="408172"/>
    <lineage>
        <taxon>unclassified sequences</taxon>
        <taxon>metagenomes</taxon>
        <taxon>ecological metagenomes</taxon>
    </lineage>
</organism>
<dbReference type="Gene3D" id="3.40.50.150">
    <property type="entry name" value="Vaccinia Virus protein VP39"/>
    <property type="match status" value="1"/>
</dbReference>
<evidence type="ECO:0000313" key="2">
    <source>
        <dbReference type="EMBL" id="SVE13284.1"/>
    </source>
</evidence>
<protein>
    <recommendedName>
        <fullName evidence="1">MnmC-like methyltransferase domain-containing protein</fullName>
    </recommendedName>
</protein>
<proteinExistence type="predicted"/>
<accession>A0A383B079</accession>
<dbReference type="PANTHER" id="PTHR39963">
    <property type="entry name" value="SLL0983 PROTEIN"/>
    <property type="match status" value="1"/>
</dbReference>
<dbReference type="SUPFAM" id="SSF53335">
    <property type="entry name" value="S-adenosyl-L-methionine-dependent methyltransferases"/>
    <property type="match status" value="1"/>
</dbReference>
<dbReference type="EMBL" id="UINC01196327">
    <property type="protein sequence ID" value="SVE13284.1"/>
    <property type="molecule type" value="Genomic_DNA"/>
</dbReference>
<reference evidence="2" key="1">
    <citation type="submission" date="2018-05" db="EMBL/GenBank/DDBJ databases">
        <authorList>
            <person name="Lanie J.A."/>
            <person name="Ng W.-L."/>
            <person name="Kazmierczak K.M."/>
            <person name="Andrzejewski T.M."/>
            <person name="Davidsen T.M."/>
            <person name="Wayne K.J."/>
            <person name="Tettelin H."/>
            <person name="Glass J.I."/>
            <person name="Rusch D."/>
            <person name="Podicherti R."/>
            <person name="Tsui H.-C.T."/>
            <person name="Winkler M.E."/>
        </authorList>
    </citation>
    <scope>NUCLEOTIDE SEQUENCE</scope>
</reference>
<name>A0A383B079_9ZZZZ</name>
<dbReference type="GO" id="GO:0004808">
    <property type="term" value="F:tRNA (5-methylaminomethyl-2-thiouridylate)(34)-methyltransferase activity"/>
    <property type="evidence" value="ECO:0007669"/>
    <property type="project" value="InterPro"/>
</dbReference>
<feature type="non-terminal residue" evidence="2">
    <location>
        <position position="248"/>
    </location>
</feature>
<evidence type="ECO:0000259" key="1">
    <source>
        <dbReference type="Pfam" id="PF05430"/>
    </source>
</evidence>
<sequence>GDTPYSNQYEDIYWNRSGVLREKQHVFIKPLMEQVKASSGGQQVTVCEPGFGFGINCLLTAAQWRYMPQDCRLNLVSIENHPVARSALQQLLQQHDFAHADSLLQQYPLPYRGQHVIWLADNIRLLLVLNDVETALAGLDAAVDFWFLDGFAPSRNSTMWQASLYRKMFARSRPGAGVATYSAAGQVRRDLEGAGFSTQKRPGFAGKKEMLEAKGPGHWQAASHELSTVTIIGAGLAGLYCSEALQRR</sequence>
<dbReference type="NCBIfam" id="NF033855">
    <property type="entry name" value="tRNA_MNMC2"/>
    <property type="match status" value="1"/>
</dbReference>
<dbReference type="InterPro" id="IPR008471">
    <property type="entry name" value="MnmC-like_methylTransf"/>
</dbReference>
<feature type="domain" description="MnmC-like methyltransferase" evidence="1">
    <location>
        <begin position="100"/>
        <end position="214"/>
    </location>
</feature>